<gene>
    <name evidence="1" type="ORF">NA2_01814</name>
</gene>
<evidence type="ECO:0000313" key="1">
    <source>
        <dbReference type="EMBL" id="EKF20481.1"/>
    </source>
</evidence>
<dbReference type="AlphaFoldDB" id="K2ME73"/>
<organism evidence="1 2">
    <name type="scientific">Nitratireductor pacificus pht-3B</name>
    <dbReference type="NCBI Taxonomy" id="391937"/>
    <lineage>
        <taxon>Bacteria</taxon>
        <taxon>Pseudomonadati</taxon>
        <taxon>Pseudomonadota</taxon>
        <taxon>Alphaproteobacteria</taxon>
        <taxon>Hyphomicrobiales</taxon>
        <taxon>Phyllobacteriaceae</taxon>
        <taxon>Nitratireductor</taxon>
    </lineage>
</organism>
<dbReference type="STRING" id="391937.NA2_01814"/>
<proteinExistence type="predicted"/>
<reference evidence="1 2" key="1">
    <citation type="journal article" date="2012" name="J. Bacteriol.">
        <title>Genome Sequence of Nitratireductor pacificus Type Strain pht-3B.</title>
        <authorList>
            <person name="Lai Q."/>
            <person name="Li G."/>
            <person name="Shao Z."/>
        </authorList>
    </citation>
    <scope>NUCLEOTIDE SEQUENCE [LARGE SCALE GENOMIC DNA]</scope>
    <source>
        <strain evidence="2">pht-3B</strain>
    </source>
</reference>
<name>K2ME73_9HYPH</name>
<comment type="caution">
    <text evidence="1">The sequence shown here is derived from an EMBL/GenBank/DDBJ whole genome shotgun (WGS) entry which is preliminary data.</text>
</comment>
<evidence type="ECO:0000313" key="2">
    <source>
        <dbReference type="Proteomes" id="UP000006786"/>
    </source>
</evidence>
<accession>K2ME73</accession>
<dbReference type="eggNOG" id="ENOG5033SUN">
    <property type="taxonomic scope" value="Bacteria"/>
</dbReference>
<protein>
    <submittedName>
        <fullName evidence="1">Uncharacterized protein</fullName>
    </submittedName>
</protein>
<dbReference type="Proteomes" id="UP000006786">
    <property type="component" value="Unassembled WGS sequence"/>
</dbReference>
<keyword evidence="2" id="KW-1185">Reference proteome</keyword>
<dbReference type="PATRIC" id="fig|391937.3.peg.377"/>
<sequence length="393" mass="42039">MWVVLIAGNGHSNAQDAVNLHAYADKYPWDEVGDVSFLQNPAVKSAVAGALIDANLRQMILDDTASGRAVTAPMVAVGDYLYMRAFEAASGGDVSWGLLIAQDGSDAVACFSGFGAGETQKDDRPEETVRSSWYADGEVFLTRKFSCPANDEIQDEVGYRVLPALATARGKLQYEWCFGVLNTGSGLAGSMISGDGACFIQADSEAQALVKHSCGEGDLCLIEAMIEIAEDDDRKLIREVLSVNRAVEQVEPHGSYLEQVGSFADGVYAEKIDGCGAASMPGRERVSMHLSRTAGPAIQFGQRYCAVIDATGDAPNPEGFQTVLQVRCGNGPDEDAALRSGAAGKADVLQLRASSAREVSLQETSLLRCPIRSSYAPEWWMSDLPTNVRSVQF</sequence>
<dbReference type="EMBL" id="AMRM01000002">
    <property type="protein sequence ID" value="EKF20481.1"/>
    <property type="molecule type" value="Genomic_DNA"/>
</dbReference>